<dbReference type="AlphaFoldDB" id="A0AA88H5H7"/>
<dbReference type="GO" id="GO:0008270">
    <property type="term" value="F:zinc ion binding"/>
    <property type="evidence" value="ECO:0007669"/>
    <property type="project" value="UniProtKB-KW"/>
</dbReference>
<evidence type="ECO:0000256" key="2">
    <source>
        <dbReference type="ARBA" id="ARBA00022771"/>
    </source>
</evidence>
<dbReference type="SMART" id="SM00692">
    <property type="entry name" value="DM3"/>
    <property type="match status" value="1"/>
</dbReference>
<comment type="caution">
    <text evidence="8">The sequence shown here is derived from an EMBL/GenBank/DDBJ whole genome shotgun (WGS) entry which is preliminary data.</text>
</comment>
<feature type="region of interest" description="Disordered" evidence="6">
    <location>
        <begin position="151"/>
        <end position="176"/>
    </location>
</feature>
<dbReference type="Gene3D" id="6.20.210.20">
    <property type="entry name" value="THAP domain"/>
    <property type="match status" value="1"/>
</dbReference>
<proteinExistence type="predicted"/>
<evidence type="ECO:0000256" key="3">
    <source>
        <dbReference type="ARBA" id="ARBA00022833"/>
    </source>
</evidence>
<dbReference type="SUPFAM" id="SSF57716">
    <property type="entry name" value="Glucocorticoid receptor-like (DNA-binding domain)"/>
    <property type="match status" value="1"/>
</dbReference>
<name>A0AA88H5H7_ARTSF</name>
<evidence type="ECO:0000256" key="6">
    <source>
        <dbReference type="SAM" id="MobiDB-lite"/>
    </source>
</evidence>
<dbReference type="GO" id="GO:0003677">
    <property type="term" value="F:DNA binding"/>
    <property type="evidence" value="ECO:0007669"/>
    <property type="project" value="UniProtKB-UniRule"/>
</dbReference>
<keyword evidence="2 5" id="KW-0863">Zinc-finger</keyword>
<dbReference type="EMBL" id="JAVRJZ010000078">
    <property type="protein sequence ID" value="KAK2703729.1"/>
    <property type="molecule type" value="Genomic_DNA"/>
</dbReference>
<evidence type="ECO:0000259" key="7">
    <source>
        <dbReference type="PROSITE" id="PS50950"/>
    </source>
</evidence>
<keyword evidence="4 5" id="KW-0238">DNA-binding</keyword>
<dbReference type="SMART" id="SM00355">
    <property type="entry name" value="ZnF_C2H2"/>
    <property type="match status" value="2"/>
</dbReference>
<evidence type="ECO:0000313" key="8">
    <source>
        <dbReference type="EMBL" id="KAK2703729.1"/>
    </source>
</evidence>
<keyword evidence="1" id="KW-0479">Metal-binding</keyword>
<dbReference type="Proteomes" id="UP001187531">
    <property type="component" value="Unassembled WGS sequence"/>
</dbReference>
<dbReference type="PROSITE" id="PS00028">
    <property type="entry name" value="ZINC_FINGER_C2H2_1"/>
    <property type="match status" value="2"/>
</dbReference>
<sequence>MNNKSVKCIVCSFFEFKDTDVQLFNFPSDKKKMELWRKAINANYSFMSPSKRSYICAFHFELSMFSENGELLDTAVPNVWLDYSKPEDDQQTVKRKKPGNDTSPSDSGSILDQLDSPPENEGKRKYSVLKKYPRRKSKVIFLPKDNCEVDNKLTSDDSEPEETAAKRVKPGSLKNARDKTIPRPFEIYVSEPTSKTRYTAECITCEKYMFDSTQIVMHIKDEHIQAQGSFQCRICMEKFGFLFACQNHLAMHLESHFP</sequence>
<dbReference type="SMART" id="SM00980">
    <property type="entry name" value="THAP"/>
    <property type="match status" value="1"/>
</dbReference>
<dbReference type="Pfam" id="PF05485">
    <property type="entry name" value="THAP"/>
    <property type="match status" value="1"/>
</dbReference>
<dbReference type="InterPro" id="IPR006612">
    <property type="entry name" value="THAP_Znf"/>
</dbReference>
<feature type="region of interest" description="Disordered" evidence="6">
    <location>
        <begin position="87"/>
        <end position="126"/>
    </location>
</feature>
<protein>
    <recommendedName>
        <fullName evidence="7">THAP-type domain-containing protein</fullName>
    </recommendedName>
</protein>
<evidence type="ECO:0000313" key="9">
    <source>
        <dbReference type="Proteomes" id="UP001187531"/>
    </source>
</evidence>
<keyword evidence="3" id="KW-0862">Zinc</keyword>
<evidence type="ECO:0000256" key="4">
    <source>
        <dbReference type="ARBA" id="ARBA00023125"/>
    </source>
</evidence>
<accession>A0AA88H5H7</accession>
<organism evidence="8 9">
    <name type="scientific">Artemia franciscana</name>
    <name type="common">Brine shrimp</name>
    <name type="synonym">Artemia sanfranciscana</name>
    <dbReference type="NCBI Taxonomy" id="6661"/>
    <lineage>
        <taxon>Eukaryota</taxon>
        <taxon>Metazoa</taxon>
        <taxon>Ecdysozoa</taxon>
        <taxon>Arthropoda</taxon>
        <taxon>Crustacea</taxon>
        <taxon>Branchiopoda</taxon>
        <taxon>Anostraca</taxon>
        <taxon>Artemiidae</taxon>
        <taxon>Artemia</taxon>
    </lineage>
</organism>
<feature type="compositionally biased region" description="Polar residues" evidence="6">
    <location>
        <begin position="100"/>
        <end position="110"/>
    </location>
</feature>
<dbReference type="InterPro" id="IPR038441">
    <property type="entry name" value="THAP_Znf_sf"/>
</dbReference>
<gene>
    <name evidence="8" type="ORF">QYM36_017878</name>
</gene>
<dbReference type="PROSITE" id="PS50950">
    <property type="entry name" value="ZF_THAP"/>
    <property type="match status" value="1"/>
</dbReference>
<dbReference type="InterPro" id="IPR013087">
    <property type="entry name" value="Znf_C2H2_type"/>
</dbReference>
<feature type="domain" description="THAP-type" evidence="7">
    <location>
        <begin position="1"/>
        <end position="80"/>
    </location>
</feature>
<reference evidence="8" key="1">
    <citation type="submission" date="2023-07" db="EMBL/GenBank/DDBJ databases">
        <title>Chromosome-level genome assembly of Artemia franciscana.</title>
        <authorList>
            <person name="Jo E."/>
        </authorList>
    </citation>
    <scope>NUCLEOTIDE SEQUENCE</scope>
    <source>
        <tissue evidence="8">Whole body</tissue>
    </source>
</reference>
<keyword evidence="9" id="KW-1185">Reference proteome</keyword>
<evidence type="ECO:0000256" key="5">
    <source>
        <dbReference type="PROSITE-ProRule" id="PRU00309"/>
    </source>
</evidence>
<evidence type="ECO:0000256" key="1">
    <source>
        <dbReference type="ARBA" id="ARBA00022723"/>
    </source>
</evidence>